<sequence length="344" mass="38008">MMVLSTRFISTRSLAPSFRFTSHRALTTVSPCPQQALFDHKSEAHSSIEERRAEISEEEQELIREGPGSYAMPSVGAPHPDTLYYDTQLAASNVKASGLCHFPDMLDADTCHRLRDHINKVLVTSKDLVANQGAPYLSCFGPVMARADRYDVLLPLDGLVLSAIRTVLSKVEPTMRELVGEDACLCELSALISDPGAVAQPLHHDTSFDGNPPRVSLLVALQDVNEDMGPTLFFPKTNTPEWHVQYLMRGEELEELLGATEHNVGTLKAGDAVLYDTHLLHCASGAEHSGRRRTLLTLSAQEENEDNREGQANIRKGYRGTLKLNQLQEWAVREEQHMVAATGI</sequence>
<dbReference type="PANTHER" id="PTHR37563:SF2">
    <property type="entry name" value="PHYTANOYL-COA DIOXYGENASE FAMILY PROTEIN (AFU_ORTHOLOGUE AFUA_2G03330)"/>
    <property type="match status" value="1"/>
</dbReference>
<protein>
    <recommendedName>
        <fullName evidence="2">Fe2OG dioxygenase domain-containing protein</fullName>
    </recommendedName>
</protein>
<accession>A0A7S2AYT6</accession>
<proteinExistence type="predicted"/>
<evidence type="ECO:0000313" key="1">
    <source>
        <dbReference type="EMBL" id="CAD9381581.1"/>
    </source>
</evidence>
<dbReference type="InterPro" id="IPR051961">
    <property type="entry name" value="Fungal_Metabolite_Diox"/>
</dbReference>
<dbReference type="InterPro" id="IPR008775">
    <property type="entry name" value="Phytyl_CoA_dOase-like"/>
</dbReference>
<evidence type="ECO:0008006" key="2">
    <source>
        <dbReference type="Google" id="ProtNLM"/>
    </source>
</evidence>
<dbReference type="AlphaFoldDB" id="A0A7S2AYT6"/>
<dbReference type="SUPFAM" id="SSF51197">
    <property type="entry name" value="Clavaminate synthase-like"/>
    <property type="match status" value="1"/>
</dbReference>
<dbReference type="PANTHER" id="PTHR37563">
    <property type="entry name" value="PHYTANOYL-COA DIOXYGENASE FAMILY PROTEIN (AFU_ORTHOLOGUE AFUA_2G03330)"/>
    <property type="match status" value="1"/>
</dbReference>
<dbReference type="Gene3D" id="2.60.120.620">
    <property type="entry name" value="q2cbj1_9rhob like domain"/>
    <property type="match status" value="1"/>
</dbReference>
<dbReference type="EMBL" id="HBGS01008401">
    <property type="protein sequence ID" value="CAD9381581.1"/>
    <property type="molecule type" value="Transcribed_RNA"/>
</dbReference>
<name>A0A7S2AYT6_9STRA</name>
<gene>
    <name evidence="1" type="ORF">DSPE1174_LOCUS4393</name>
</gene>
<organism evidence="1">
    <name type="scientific">Octactis speculum</name>
    <dbReference type="NCBI Taxonomy" id="3111310"/>
    <lineage>
        <taxon>Eukaryota</taxon>
        <taxon>Sar</taxon>
        <taxon>Stramenopiles</taxon>
        <taxon>Ochrophyta</taxon>
        <taxon>Dictyochophyceae</taxon>
        <taxon>Dictyochales</taxon>
        <taxon>Dictyochaceae</taxon>
        <taxon>Octactis</taxon>
    </lineage>
</organism>
<dbReference type="Pfam" id="PF05721">
    <property type="entry name" value="PhyH"/>
    <property type="match status" value="1"/>
</dbReference>
<reference evidence="1" key="1">
    <citation type="submission" date="2021-01" db="EMBL/GenBank/DDBJ databases">
        <authorList>
            <person name="Corre E."/>
            <person name="Pelletier E."/>
            <person name="Niang G."/>
            <person name="Scheremetjew M."/>
            <person name="Finn R."/>
            <person name="Kale V."/>
            <person name="Holt S."/>
            <person name="Cochrane G."/>
            <person name="Meng A."/>
            <person name="Brown T."/>
            <person name="Cohen L."/>
        </authorList>
    </citation>
    <scope>NUCLEOTIDE SEQUENCE</scope>
    <source>
        <strain evidence="1">CCMP1381</strain>
    </source>
</reference>